<gene>
    <name evidence="2" type="ORF">NX780_06510</name>
</gene>
<protein>
    <recommendedName>
        <fullName evidence="4">Lipoprotein</fullName>
    </recommendedName>
</protein>
<dbReference type="PROSITE" id="PS51257">
    <property type="entry name" value="PROKAR_LIPOPROTEIN"/>
    <property type="match status" value="1"/>
</dbReference>
<keyword evidence="3" id="KW-1185">Reference proteome</keyword>
<evidence type="ECO:0000313" key="2">
    <source>
        <dbReference type="EMBL" id="MCS0595999.1"/>
    </source>
</evidence>
<evidence type="ECO:0000313" key="3">
    <source>
        <dbReference type="Proteomes" id="UP001206572"/>
    </source>
</evidence>
<dbReference type="RefSeq" id="WP_258827036.1">
    <property type="nucleotide sequence ID" value="NZ_JANUHA010000003.1"/>
</dbReference>
<comment type="caution">
    <text evidence="2">The sequence shown here is derived from an EMBL/GenBank/DDBJ whole genome shotgun (WGS) entry which is preliminary data.</text>
</comment>
<organism evidence="2 3">
    <name type="scientific">Massilia agri</name>
    <dbReference type="NCBI Taxonomy" id="1886785"/>
    <lineage>
        <taxon>Bacteria</taxon>
        <taxon>Pseudomonadati</taxon>
        <taxon>Pseudomonadota</taxon>
        <taxon>Betaproteobacteria</taxon>
        <taxon>Burkholderiales</taxon>
        <taxon>Oxalobacteraceae</taxon>
        <taxon>Telluria group</taxon>
        <taxon>Massilia</taxon>
    </lineage>
</organism>
<reference evidence="2 3" key="1">
    <citation type="submission" date="2022-08" db="EMBL/GenBank/DDBJ databases">
        <title>Reclassification of Massilia species as members of the genera Telluria, Duganella, Pseudoduganella, Mokoshia gen. nov. and Zemynaea gen. nov. using orthogonal and non-orthogonal genome-based approaches.</title>
        <authorList>
            <person name="Bowman J.P."/>
        </authorList>
    </citation>
    <scope>NUCLEOTIDE SEQUENCE [LARGE SCALE GENOMIC DNA]</scope>
    <source>
        <strain evidence="2 3">JCM 31661</strain>
    </source>
</reference>
<dbReference type="Proteomes" id="UP001206572">
    <property type="component" value="Unassembled WGS sequence"/>
</dbReference>
<accession>A0ABT2AID6</accession>
<keyword evidence="1" id="KW-0732">Signal</keyword>
<sequence>MKKLGLLLPLVLLTACGSTNSYLAQKNTTVEMYHIFDFKTGASTATLARAATAGLGRNTNSVNANTPLQLGAVVPETPGRFTITDLGAKLGNTGVGQLMQMAAMQNGGAGFKAANCEGAAWTARAVRHIAGSNNLTLYACLYKYKAGYQLDTYAVFQKTEGGLEQVSRDLANRLVGTPEEWVNKTIRDMVRSIETAAQAKSSYVEGMPELGPEPAIAGLGS</sequence>
<feature type="chain" id="PRO_5047136131" description="Lipoprotein" evidence="1">
    <location>
        <begin position="25"/>
        <end position="221"/>
    </location>
</feature>
<name>A0ABT2AID6_9BURK</name>
<feature type="signal peptide" evidence="1">
    <location>
        <begin position="1"/>
        <end position="24"/>
    </location>
</feature>
<proteinExistence type="predicted"/>
<dbReference type="EMBL" id="JANUHA010000003">
    <property type="protein sequence ID" value="MCS0595999.1"/>
    <property type="molecule type" value="Genomic_DNA"/>
</dbReference>
<evidence type="ECO:0000256" key="1">
    <source>
        <dbReference type="SAM" id="SignalP"/>
    </source>
</evidence>
<evidence type="ECO:0008006" key="4">
    <source>
        <dbReference type="Google" id="ProtNLM"/>
    </source>
</evidence>